<evidence type="ECO:0000313" key="8">
    <source>
        <dbReference type="Proteomes" id="UP000235145"/>
    </source>
</evidence>
<keyword evidence="8" id="KW-1185">Reference proteome</keyword>
<evidence type="ECO:0000259" key="6">
    <source>
        <dbReference type="PROSITE" id="PS50112"/>
    </source>
</evidence>
<evidence type="ECO:0000256" key="5">
    <source>
        <dbReference type="SAM" id="Coils"/>
    </source>
</evidence>
<protein>
    <recommendedName>
        <fullName evidence="6">PAS domain-containing protein</fullName>
    </recommendedName>
</protein>
<reference evidence="7 8" key="1">
    <citation type="journal article" date="2017" name="Nat. Commun.">
        <title>Genome assembly with in vitro proximity ligation data and whole-genome triplication in lettuce.</title>
        <authorList>
            <person name="Reyes-Chin-Wo S."/>
            <person name="Wang Z."/>
            <person name="Yang X."/>
            <person name="Kozik A."/>
            <person name="Arikit S."/>
            <person name="Song C."/>
            <person name="Xia L."/>
            <person name="Froenicke L."/>
            <person name="Lavelle D.O."/>
            <person name="Truco M.J."/>
            <person name="Xia R."/>
            <person name="Zhu S."/>
            <person name="Xu C."/>
            <person name="Xu H."/>
            <person name="Xu X."/>
            <person name="Cox K."/>
            <person name="Korf I."/>
            <person name="Meyers B.C."/>
            <person name="Michelmore R.W."/>
        </authorList>
    </citation>
    <scope>NUCLEOTIDE SEQUENCE [LARGE SCALE GENOMIC DNA]</scope>
    <source>
        <strain evidence="8">cv. Salinas</strain>
        <tissue evidence="7">Seedlings</tissue>
    </source>
</reference>
<dbReference type="NCBIfam" id="TIGR00229">
    <property type="entry name" value="sensory_box"/>
    <property type="match status" value="1"/>
</dbReference>
<dbReference type="CDD" id="cd00130">
    <property type="entry name" value="PAS"/>
    <property type="match status" value="1"/>
</dbReference>
<dbReference type="Gene3D" id="3.30.450.20">
    <property type="entry name" value="PAS domain"/>
    <property type="match status" value="1"/>
</dbReference>
<name>A0A9R1WMV8_LACSA</name>
<comment type="caution">
    <text evidence="7">The sequence shown here is derived from an EMBL/GenBank/DDBJ whole genome shotgun (WGS) entry which is preliminary data.</text>
</comment>
<keyword evidence="2" id="KW-0716">Sensory transduction</keyword>
<organism evidence="7 8">
    <name type="scientific">Lactuca sativa</name>
    <name type="common">Garden lettuce</name>
    <dbReference type="NCBI Taxonomy" id="4236"/>
    <lineage>
        <taxon>Eukaryota</taxon>
        <taxon>Viridiplantae</taxon>
        <taxon>Streptophyta</taxon>
        <taxon>Embryophyta</taxon>
        <taxon>Tracheophyta</taxon>
        <taxon>Spermatophyta</taxon>
        <taxon>Magnoliopsida</taxon>
        <taxon>eudicotyledons</taxon>
        <taxon>Gunneridae</taxon>
        <taxon>Pentapetalae</taxon>
        <taxon>asterids</taxon>
        <taxon>campanulids</taxon>
        <taxon>Asterales</taxon>
        <taxon>Asteraceae</taxon>
        <taxon>Cichorioideae</taxon>
        <taxon>Cichorieae</taxon>
        <taxon>Lactucinae</taxon>
        <taxon>Lactuca</taxon>
    </lineage>
</organism>
<proteinExistence type="predicted"/>
<evidence type="ECO:0000256" key="3">
    <source>
        <dbReference type="ARBA" id="ARBA00022991"/>
    </source>
</evidence>
<dbReference type="SUPFAM" id="SSF55785">
    <property type="entry name" value="PYP-like sensor domain (PAS domain)"/>
    <property type="match status" value="1"/>
</dbReference>
<keyword evidence="1" id="KW-0600">Photoreceptor protein</keyword>
<dbReference type="SMART" id="SM00091">
    <property type="entry name" value="PAS"/>
    <property type="match status" value="1"/>
</dbReference>
<feature type="domain" description="PAS" evidence="6">
    <location>
        <begin position="61"/>
        <end position="132"/>
    </location>
</feature>
<dbReference type="AlphaFoldDB" id="A0A9R1WMV8"/>
<dbReference type="PROSITE" id="PS50112">
    <property type="entry name" value="PAS"/>
    <property type="match status" value="1"/>
</dbReference>
<evidence type="ECO:0000313" key="7">
    <source>
        <dbReference type="EMBL" id="KAJ0225630.1"/>
    </source>
</evidence>
<dbReference type="InterPro" id="IPR035965">
    <property type="entry name" value="PAS-like_dom_sf"/>
</dbReference>
<sequence>MNMCVSRCVKMEQSTKTPSAEELLRKIQELEKRQSQLKQKISKLMLSGNLKEPEPLAMKLTEAQYFNIMQSLGQALHIYDIDFRIIFWSRGAENLYGFTPDEVYGKTPTELLVEPKDASLCDDLLERSLKGETWTGEFPIKNKKGERFVVIATNTPFRDEIRGIIGGLCISSDSRPYHARKPAKPGFDSPQPLQISIASKISNLVSISYN</sequence>
<evidence type="ECO:0000256" key="4">
    <source>
        <dbReference type="ARBA" id="ARBA00023170"/>
    </source>
</evidence>
<dbReference type="Proteomes" id="UP000235145">
    <property type="component" value="Unassembled WGS sequence"/>
</dbReference>
<dbReference type="Pfam" id="PF13426">
    <property type="entry name" value="PAS_9"/>
    <property type="match status" value="1"/>
</dbReference>
<dbReference type="GO" id="GO:0009881">
    <property type="term" value="F:photoreceptor activity"/>
    <property type="evidence" value="ECO:0007669"/>
    <property type="project" value="UniProtKB-KW"/>
</dbReference>
<keyword evidence="3" id="KW-0157">Chromophore</keyword>
<dbReference type="InterPro" id="IPR000014">
    <property type="entry name" value="PAS"/>
</dbReference>
<keyword evidence="5" id="KW-0175">Coiled coil</keyword>
<keyword evidence="4" id="KW-0675">Receptor</keyword>
<evidence type="ECO:0000256" key="2">
    <source>
        <dbReference type="ARBA" id="ARBA00022606"/>
    </source>
</evidence>
<gene>
    <name evidence="7" type="ORF">LSAT_V11C100017410</name>
</gene>
<feature type="coiled-coil region" evidence="5">
    <location>
        <begin position="20"/>
        <end position="47"/>
    </location>
</feature>
<dbReference type="EMBL" id="NBSK02000001">
    <property type="protein sequence ID" value="KAJ0225630.1"/>
    <property type="molecule type" value="Genomic_DNA"/>
</dbReference>
<accession>A0A9R1WMV8</accession>
<evidence type="ECO:0000256" key="1">
    <source>
        <dbReference type="ARBA" id="ARBA00022543"/>
    </source>
</evidence>